<evidence type="ECO:0000313" key="2">
    <source>
        <dbReference type="Proteomes" id="UP000265520"/>
    </source>
</evidence>
<evidence type="ECO:0000313" key="1">
    <source>
        <dbReference type="EMBL" id="MCI38931.1"/>
    </source>
</evidence>
<keyword evidence="1" id="KW-0547">Nucleotide-binding</keyword>
<keyword evidence="1" id="KW-0067">ATP-binding</keyword>
<feature type="non-terminal residue" evidence="1">
    <location>
        <position position="1"/>
    </location>
</feature>
<keyword evidence="2" id="KW-1185">Reference proteome</keyword>
<sequence>EKEAAAAHKEANIALSRHLGSGAASINIEDKYRFMITATNSKREGAADSAWDD</sequence>
<dbReference type="AlphaFoldDB" id="A0A392RQM0"/>
<dbReference type="Proteomes" id="UP000265520">
    <property type="component" value="Unassembled WGS sequence"/>
</dbReference>
<comment type="caution">
    <text evidence="1">The sequence shown here is derived from an EMBL/GenBank/DDBJ whole genome shotgun (WGS) entry which is preliminary data.</text>
</comment>
<keyword evidence="1" id="KW-0378">Hydrolase</keyword>
<dbReference type="EMBL" id="LXQA010261579">
    <property type="protein sequence ID" value="MCI38931.1"/>
    <property type="molecule type" value="Genomic_DNA"/>
</dbReference>
<accession>A0A392RQM0</accession>
<reference evidence="1 2" key="1">
    <citation type="journal article" date="2018" name="Front. Plant Sci.">
        <title>Red Clover (Trifolium pratense) and Zigzag Clover (T. medium) - A Picture of Genomic Similarities and Differences.</title>
        <authorList>
            <person name="Dluhosova J."/>
            <person name="Istvanek J."/>
            <person name="Nedelnik J."/>
            <person name="Repkova J."/>
        </authorList>
    </citation>
    <scope>NUCLEOTIDE SEQUENCE [LARGE SCALE GENOMIC DNA]</scope>
    <source>
        <strain evidence="2">cv. 10/8</strain>
        <tissue evidence="1">Leaf</tissue>
    </source>
</reference>
<protein>
    <submittedName>
        <fullName evidence="1">ATP-dependent RNA helicase DBP2</fullName>
    </submittedName>
</protein>
<keyword evidence="1" id="KW-0347">Helicase</keyword>
<name>A0A392RQM0_9FABA</name>
<proteinExistence type="predicted"/>
<organism evidence="1 2">
    <name type="scientific">Trifolium medium</name>
    <dbReference type="NCBI Taxonomy" id="97028"/>
    <lineage>
        <taxon>Eukaryota</taxon>
        <taxon>Viridiplantae</taxon>
        <taxon>Streptophyta</taxon>
        <taxon>Embryophyta</taxon>
        <taxon>Tracheophyta</taxon>
        <taxon>Spermatophyta</taxon>
        <taxon>Magnoliopsida</taxon>
        <taxon>eudicotyledons</taxon>
        <taxon>Gunneridae</taxon>
        <taxon>Pentapetalae</taxon>
        <taxon>rosids</taxon>
        <taxon>fabids</taxon>
        <taxon>Fabales</taxon>
        <taxon>Fabaceae</taxon>
        <taxon>Papilionoideae</taxon>
        <taxon>50 kb inversion clade</taxon>
        <taxon>NPAAA clade</taxon>
        <taxon>Hologalegina</taxon>
        <taxon>IRL clade</taxon>
        <taxon>Trifolieae</taxon>
        <taxon>Trifolium</taxon>
    </lineage>
</organism>
<dbReference type="GO" id="GO:0004386">
    <property type="term" value="F:helicase activity"/>
    <property type="evidence" value="ECO:0007669"/>
    <property type="project" value="UniProtKB-KW"/>
</dbReference>